<comment type="similarity">
    <text evidence="2 7">Belongs to the sodium:solute symporter (SSF) (TC 2.A.21) family.</text>
</comment>
<keyword evidence="6 8" id="KW-0472">Membrane</keyword>
<organism evidence="9 10">
    <name type="scientific">Salinicoccus jeotgali</name>
    <dbReference type="NCBI Taxonomy" id="381634"/>
    <lineage>
        <taxon>Bacteria</taxon>
        <taxon>Bacillati</taxon>
        <taxon>Bacillota</taxon>
        <taxon>Bacilli</taxon>
        <taxon>Bacillales</taxon>
        <taxon>Staphylococcaceae</taxon>
        <taxon>Salinicoccus</taxon>
    </lineage>
</organism>
<keyword evidence="10" id="KW-1185">Reference proteome</keyword>
<feature type="transmembrane region" description="Helical" evidence="8">
    <location>
        <begin position="444"/>
        <end position="465"/>
    </location>
</feature>
<protein>
    <submittedName>
        <fullName evidence="9">Sodium:solute symporter</fullName>
    </submittedName>
</protein>
<comment type="subcellular location">
    <subcellularLocation>
        <location evidence="1">Membrane</location>
        <topology evidence="1">Multi-pass membrane protein</topology>
    </subcellularLocation>
</comment>
<dbReference type="CDD" id="cd10322">
    <property type="entry name" value="SLC5sbd"/>
    <property type="match status" value="1"/>
</dbReference>
<feature type="transmembrane region" description="Helical" evidence="8">
    <location>
        <begin position="314"/>
        <end position="342"/>
    </location>
</feature>
<evidence type="ECO:0000313" key="10">
    <source>
        <dbReference type="Proteomes" id="UP001500920"/>
    </source>
</evidence>
<feature type="transmembrane region" description="Helical" evidence="8">
    <location>
        <begin position="188"/>
        <end position="209"/>
    </location>
</feature>
<sequence length="478" mass="52291">MFNTNEKIVLGLVILIYFIALFALSLYMKRKTKTYEDYNVAGRSVSIFPLILTFVGTGVGGATLLGYMENGYSLGMGEQWIHITMFFAVIILSLFLLKPIRELGEKHNMITVGDYTALRYGEKARIPTVISFLFSYCAMTGMQFAAIASILNLTIGLNMTLGILIGWALLTVKTYVGGLKAVIWQDVIQGTILTLGIILLFIMVLRYSGGWQNISDSASTANQSDMLNLLNITPSEIMIYLLTLAFYQFIRQDVWQRIWAAKSIKTARSGYWISMIIAVALGSIVMTIGVFSRFGLNLGNIDPTLVYYNVIENVFPFSIVVIMIIALLAAVISSADSFFIAGSSSIVNDLIRPNVKHPTDKKMLAYSRVSVLLVSAIALVLTLTIPGLVNLMVTGTAMSVSGLLAPVIFGLFWKKPTGIAGLSAMWTGLGSAVIWQVLGHPFGIHPIMVGLPLSTAVLLIMTVLTKDTENESLLMKAK</sequence>
<keyword evidence="5 8" id="KW-1133">Transmembrane helix</keyword>
<proteinExistence type="inferred from homology"/>
<dbReference type="InterPro" id="IPR050277">
    <property type="entry name" value="Sodium:Solute_Symporter"/>
</dbReference>
<dbReference type="EMBL" id="BAABCK010000067">
    <property type="protein sequence ID" value="GAA3731957.1"/>
    <property type="molecule type" value="Genomic_DNA"/>
</dbReference>
<feature type="transmembrane region" description="Helical" evidence="8">
    <location>
        <begin position="157"/>
        <end position="176"/>
    </location>
</feature>
<feature type="transmembrane region" description="Helical" evidence="8">
    <location>
        <begin position="6"/>
        <end position="27"/>
    </location>
</feature>
<dbReference type="PROSITE" id="PS50283">
    <property type="entry name" value="NA_SOLUT_SYMP_3"/>
    <property type="match status" value="1"/>
</dbReference>
<feature type="transmembrane region" description="Helical" evidence="8">
    <location>
        <begin position="363"/>
        <end position="385"/>
    </location>
</feature>
<accession>A0ABP7F7P5</accession>
<evidence type="ECO:0000256" key="8">
    <source>
        <dbReference type="SAM" id="Phobius"/>
    </source>
</evidence>
<evidence type="ECO:0000256" key="2">
    <source>
        <dbReference type="ARBA" id="ARBA00006434"/>
    </source>
</evidence>
<reference evidence="10" key="1">
    <citation type="journal article" date="2019" name="Int. J. Syst. Evol. Microbiol.">
        <title>The Global Catalogue of Microorganisms (GCM) 10K type strain sequencing project: providing services to taxonomists for standard genome sequencing and annotation.</title>
        <authorList>
            <consortium name="The Broad Institute Genomics Platform"/>
            <consortium name="The Broad Institute Genome Sequencing Center for Infectious Disease"/>
            <person name="Wu L."/>
            <person name="Ma J."/>
        </authorList>
    </citation>
    <scope>NUCLEOTIDE SEQUENCE [LARGE SCALE GENOMIC DNA]</scope>
    <source>
        <strain evidence="10">JCM 16981</strain>
    </source>
</reference>
<evidence type="ECO:0000256" key="4">
    <source>
        <dbReference type="ARBA" id="ARBA00022692"/>
    </source>
</evidence>
<name>A0ABP7F7P5_9STAP</name>
<feature type="transmembrane region" description="Helical" evidence="8">
    <location>
        <begin position="47"/>
        <end position="68"/>
    </location>
</feature>
<keyword evidence="4 8" id="KW-0812">Transmembrane</keyword>
<dbReference type="PANTHER" id="PTHR48086">
    <property type="entry name" value="SODIUM/PROLINE SYMPORTER-RELATED"/>
    <property type="match status" value="1"/>
</dbReference>
<gene>
    <name evidence="9" type="ORF">GCM10022378_20320</name>
</gene>
<dbReference type="PANTHER" id="PTHR48086:SF7">
    <property type="entry name" value="SODIUM-SOLUTE SYMPORTER-RELATED"/>
    <property type="match status" value="1"/>
</dbReference>
<comment type="caution">
    <text evidence="9">The sequence shown here is derived from an EMBL/GenBank/DDBJ whole genome shotgun (WGS) entry which is preliminary data.</text>
</comment>
<feature type="transmembrane region" description="Helical" evidence="8">
    <location>
        <begin position="80"/>
        <end position="97"/>
    </location>
</feature>
<evidence type="ECO:0000256" key="3">
    <source>
        <dbReference type="ARBA" id="ARBA00022448"/>
    </source>
</evidence>
<feature type="transmembrane region" description="Helical" evidence="8">
    <location>
        <begin position="129"/>
        <end position="151"/>
    </location>
</feature>
<dbReference type="RefSeq" id="WP_344704069.1">
    <property type="nucleotide sequence ID" value="NZ_BAABCK010000067.1"/>
</dbReference>
<feature type="transmembrane region" description="Helical" evidence="8">
    <location>
        <begin position="391"/>
        <end position="412"/>
    </location>
</feature>
<feature type="transmembrane region" description="Helical" evidence="8">
    <location>
        <begin position="419"/>
        <end position="438"/>
    </location>
</feature>
<evidence type="ECO:0000256" key="5">
    <source>
        <dbReference type="ARBA" id="ARBA00022989"/>
    </source>
</evidence>
<feature type="transmembrane region" description="Helical" evidence="8">
    <location>
        <begin position="229"/>
        <end position="250"/>
    </location>
</feature>
<keyword evidence="3" id="KW-0813">Transport</keyword>
<dbReference type="Proteomes" id="UP001500920">
    <property type="component" value="Unassembled WGS sequence"/>
</dbReference>
<evidence type="ECO:0000256" key="6">
    <source>
        <dbReference type="ARBA" id="ARBA00023136"/>
    </source>
</evidence>
<feature type="transmembrane region" description="Helical" evidence="8">
    <location>
        <begin position="271"/>
        <end position="294"/>
    </location>
</feature>
<dbReference type="InterPro" id="IPR001734">
    <property type="entry name" value="Na/solute_symporter"/>
</dbReference>
<evidence type="ECO:0000313" key="9">
    <source>
        <dbReference type="EMBL" id="GAA3731957.1"/>
    </source>
</evidence>
<evidence type="ECO:0000256" key="1">
    <source>
        <dbReference type="ARBA" id="ARBA00004141"/>
    </source>
</evidence>
<evidence type="ECO:0000256" key="7">
    <source>
        <dbReference type="RuleBase" id="RU362091"/>
    </source>
</evidence>
<dbReference type="Gene3D" id="1.20.1730.10">
    <property type="entry name" value="Sodium/glucose cotransporter"/>
    <property type="match status" value="1"/>
</dbReference>
<dbReference type="InterPro" id="IPR038377">
    <property type="entry name" value="Na/Glc_symporter_sf"/>
</dbReference>
<dbReference type="Pfam" id="PF00474">
    <property type="entry name" value="SSF"/>
    <property type="match status" value="1"/>
</dbReference>